<dbReference type="EMBL" id="JAGTTL010000004">
    <property type="protein sequence ID" value="KAK6323590.1"/>
    <property type="molecule type" value="Genomic_DNA"/>
</dbReference>
<evidence type="ECO:0000256" key="10">
    <source>
        <dbReference type="SAM" id="SignalP"/>
    </source>
</evidence>
<name>A0AAN8MGH9_9TELE</name>
<evidence type="ECO:0000256" key="4">
    <source>
        <dbReference type="ARBA" id="ARBA00022729"/>
    </source>
</evidence>
<comment type="caution">
    <text evidence="12">The sequence shown here is derived from an EMBL/GenBank/DDBJ whole genome shotgun (WGS) entry which is preliminary data.</text>
</comment>
<dbReference type="PANTHER" id="PTHR47613">
    <property type="entry name" value="SPERM ACROSOME MEMBRANE-ASSOCIATED PROTEIN 4"/>
    <property type="match status" value="1"/>
</dbReference>
<dbReference type="PANTHER" id="PTHR47613:SF1">
    <property type="entry name" value="SPERM ACROSOME MEMBRANE-ASSOCIATED PROTEIN 4"/>
    <property type="match status" value="1"/>
</dbReference>
<keyword evidence="5" id="KW-0472">Membrane</keyword>
<evidence type="ECO:0000313" key="13">
    <source>
        <dbReference type="Proteomes" id="UP001356427"/>
    </source>
</evidence>
<dbReference type="AlphaFoldDB" id="A0AAN8MGH9"/>
<feature type="chain" id="PRO_5043006648" description="UPAR/Ly6 domain-containing protein" evidence="10">
    <location>
        <begin position="21"/>
        <end position="141"/>
    </location>
</feature>
<reference evidence="12 13" key="1">
    <citation type="submission" date="2021-04" db="EMBL/GenBank/DDBJ databases">
        <authorList>
            <person name="De Guttry C."/>
            <person name="Zahm M."/>
            <person name="Klopp C."/>
            <person name="Cabau C."/>
            <person name="Louis A."/>
            <person name="Berthelot C."/>
            <person name="Parey E."/>
            <person name="Roest Crollius H."/>
            <person name="Montfort J."/>
            <person name="Robinson-Rechavi M."/>
            <person name="Bucao C."/>
            <person name="Bouchez O."/>
            <person name="Gislard M."/>
            <person name="Lluch J."/>
            <person name="Milhes M."/>
            <person name="Lampietro C."/>
            <person name="Lopez Roques C."/>
            <person name="Donnadieu C."/>
            <person name="Braasch I."/>
            <person name="Desvignes T."/>
            <person name="Postlethwait J."/>
            <person name="Bobe J."/>
            <person name="Wedekind C."/>
            <person name="Guiguen Y."/>
        </authorList>
    </citation>
    <scope>NUCLEOTIDE SEQUENCE [LARGE SCALE GENOMIC DNA]</scope>
    <source>
        <strain evidence="12">Cs_M1</strain>
        <tissue evidence="12">Blood</tissue>
    </source>
</reference>
<accession>A0AAN8MGH9</accession>
<dbReference type="Proteomes" id="UP001356427">
    <property type="component" value="Unassembled WGS sequence"/>
</dbReference>
<comment type="similarity">
    <text evidence="9">Belongs to the SPACA4/bouncer family.</text>
</comment>
<evidence type="ECO:0000256" key="1">
    <source>
        <dbReference type="ARBA" id="ARBA00004609"/>
    </source>
</evidence>
<keyword evidence="4 10" id="KW-0732">Signal</keyword>
<keyword evidence="13" id="KW-1185">Reference proteome</keyword>
<dbReference type="CDD" id="cd00117">
    <property type="entry name" value="TFP"/>
    <property type="match status" value="1"/>
</dbReference>
<evidence type="ECO:0000256" key="9">
    <source>
        <dbReference type="ARBA" id="ARBA00029446"/>
    </source>
</evidence>
<dbReference type="GO" id="GO:0035036">
    <property type="term" value="P:sperm-egg recognition"/>
    <property type="evidence" value="ECO:0007669"/>
    <property type="project" value="TreeGrafter"/>
</dbReference>
<evidence type="ECO:0000256" key="6">
    <source>
        <dbReference type="ARBA" id="ARBA00023157"/>
    </source>
</evidence>
<keyword evidence="8" id="KW-0449">Lipoprotein</keyword>
<proteinExistence type="inferred from homology"/>
<keyword evidence="3" id="KW-0336">GPI-anchor</keyword>
<organism evidence="12 13">
    <name type="scientific">Coregonus suidteri</name>
    <dbReference type="NCBI Taxonomy" id="861788"/>
    <lineage>
        <taxon>Eukaryota</taxon>
        <taxon>Metazoa</taxon>
        <taxon>Chordata</taxon>
        <taxon>Craniata</taxon>
        <taxon>Vertebrata</taxon>
        <taxon>Euteleostomi</taxon>
        <taxon>Actinopterygii</taxon>
        <taxon>Neopterygii</taxon>
        <taxon>Teleostei</taxon>
        <taxon>Protacanthopterygii</taxon>
        <taxon>Salmoniformes</taxon>
        <taxon>Salmonidae</taxon>
        <taxon>Coregoninae</taxon>
        <taxon>Coregonus</taxon>
    </lineage>
</organism>
<evidence type="ECO:0000256" key="8">
    <source>
        <dbReference type="ARBA" id="ARBA00023288"/>
    </source>
</evidence>
<evidence type="ECO:0000256" key="7">
    <source>
        <dbReference type="ARBA" id="ARBA00023180"/>
    </source>
</evidence>
<evidence type="ECO:0000313" key="12">
    <source>
        <dbReference type="EMBL" id="KAK6323590.1"/>
    </source>
</evidence>
<sequence>MNKIIFGILAVVASFMLAESASKFSLTSLTCNKCSVGLLGVCMNAADEVCITNKSSCFTGRATFPSLTSFVGFNTQGCLESIMCNTTTNATLLGATYTSVKTCCDSNKCNPVTISGATSAKLSVTTALGAALVASVWSMLY</sequence>
<evidence type="ECO:0000259" key="11">
    <source>
        <dbReference type="Pfam" id="PF00021"/>
    </source>
</evidence>
<protein>
    <recommendedName>
        <fullName evidence="11">UPAR/Ly6 domain-containing protein</fullName>
    </recommendedName>
</protein>
<evidence type="ECO:0000256" key="3">
    <source>
        <dbReference type="ARBA" id="ARBA00022622"/>
    </source>
</evidence>
<evidence type="ECO:0000256" key="2">
    <source>
        <dbReference type="ARBA" id="ARBA00022475"/>
    </source>
</evidence>
<comment type="subcellular location">
    <subcellularLocation>
        <location evidence="1">Cell membrane</location>
        <topology evidence="1">Lipid-anchor</topology>
        <topology evidence="1">GPI-anchor</topology>
    </subcellularLocation>
</comment>
<feature type="domain" description="UPAR/Ly6" evidence="11">
    <location>
        <begin position="28"/>
        <end position="110"/>
    </location>
</feature>
<feature type="signal peptide" evidence="10">
    <location>
        <begin position="1"/>
        <end position="20"/>
    </location>
</feature>
<gene>
    <name evidence="12" type="ORF">J4Q44_G00059290</name>
</gene>
<dbReference type="InterPro" id="IPR046354">
    <property type="entry name" value="SPACA4/Bouncer"/>
</dbReference>
<evidence type="ECO:0000256" key="5">
    <source>
        <dbReference type="ARBA" id="ARBA00023136"/>
    </source>
</evidence>
<dbReference type="GO" id="GO:0005886">
    <property type="term" value="C:plasma membrane"/>
    <property type="evidence" value="ECO:0007669"/>
    <property type="project" value="UniProtKB-SubCell"/>
</dbReference>
<dbReference type="SUPFAM" id="SSF57302">
    <property type="entry name" value="Snake toxin-like"/>
    <property type="match status" value="1"/>
</dbReference>
<dbReference type="GO" id="GO:0098552">
    <property type="term" value="C:side of membrane"/>
    <property type="evidence" value="ECO:0007669"/>
    <property type="project" value="UniProtKB-KW"/>
</dbReference>
<keyword evidence="2" id="KW-1003">Cell membrane</keyword>
<keyword evidence="6" id="KW-1015">Disulfide bond</keyword>
<keyword evidence="7" id="KW-0325">Glycoprotein</keyword>
<dbReference type="InterPro" id="IPR016054">
    <property type="entry name" value="LY6_UPA_recep-like"/>
</dbReference>
<dbReference type="InterPro" id="IPR045860">
    <property type="entry name" value="Snake_toxin-like_sf"/>
</dbReference>
<dbReference type="Pfam" id="PF00021">
    <property type="entry name" value="UPAR_LY6"/>
    <property type="match status" value="1"/>
</dbReference>